<protein>
    <recommendedName>
        <fullName evidence="5">GPN-loop GTPase 2</fullName>
    </recommendedName>
</protein>
<comment type="similarity">
    <text evidence="1 5">Belongs to the GPN-loop GTPase family.</text>
</comment>
<evidence type="ECO:0000313" key="6">
    <source>
        <dbReference type="EMBL" id="GJQ09302.1"/>
    </source>
</evidence>
<dbReference type="AlphaFoldDB" id="A0A9C7PST4"/>
<dbReference type="GO" id="GO:0003924">
    <property type="term" value="F:GTPase activity"/>
    <property type="evidence" value="ECO:0007669"/>
    <property type="project" value="TreeGrafter"/>
</dbReference>
<reference evidence="6" key="2">
    <citation type="submission" date="2022-01" db="EMBL/GenBank/DDBJ databases">
        <authorList>
            <person name="Hirooka S."/>
            <person name="Miyagishima S.Y."/>
        </authorList>
    </citation>
    <scope>NUCLEOTIDE SEQUENCE</scope>
    <source>
        <strain evidence="6">NBRC 102759</strain>
    </source>
</reference>
<dbReference type="GO" id="GO:0005737">
    <property type="term" value="C:cytoplasm"/>
    <property type="evidence" value="ECO:0007669"/>
    <property type="project" value="TreeGrafter"/>
</dbReference>
<evidence type="ECO:0000256" key="3">
    <source>
        <dbReference type="ARBA" id="ARBA00022801"/>
    </source>
</evidence>
<dbReference type="EMBL" id="BQMJ01000008">
    <property type="protein sequence ID" value="GJQ09302.1"/>
    <property type="molecule type" value="Genomic_DNA"/>
</dbReference>
<keyword evidence="7" id="KW-1185">Reference proteome</keyword>
<sequence>MPLYSQFVIGPPGSGKSTYCAAVRDLMIQNCRPVTLANFDPAAEFLPYSPDIDIRELVNFAQLCSSGPSGPNGGLLQCFRVLEDNFSWLTERLPKTSNLYLIIDFPGQIELYLSCESILTLIRRLQETFDLRAVVLNLVDCNRCLESASFLSSCLTSLSLLVNLSLPFLNVLTKIDIYRDSQDCEIDFEEISKCENLSTHMTGLIGTSKFAALHDAICSLLEDFNLVQFEMLSVKDPQLLVQVVREADHACGYMLR</sequence>
<dbReference type="Proteomes" id="UP001061958">
    <property type="component" value="Unassembled WGS sequence"/>
</dbReference>
<dbReference type="SUPFAM" id="SSF52540">
    <property type="entry name" value="P-loop containing nucleoside triphosphate hydrolases"/>
    <property type="match status" value="1"/>
</dbReference>
<dbReference type="InterPro" id="IPR027417">
    <property type="entry name" value="P-loop_NTPase"/>
</dbReference>
<name>A0A9C7PST4_9RHOD</name>
<dbReference type="PANTHER" id="PTHR21231">
    <property type="entry name" value="XPA-BINDING PROTEIN 1-RELATED"/>
    <property type="match status" value="1"/>
</dbReference>
<gene>
    <name evidence="6" type="ORF">GpartN1_g1093.t1</name>
</gene>
<keyword evidence="4 5" id="KW-0342">GTP-binding</keyword>
<proteinExistence type="inferred from homology"/>
<evidence type="ECO:0000256" key="2">
    <source>
        <dbReference type="ARBA" id="ARBA00022741"/>
    </source>
</evidence>
<dbReference type="OrthoDB" id="5839at2759"/>
<dbReference type="Gene3D" id="3.40.50.300">
    <property type="entry name" value="P-loop containing nucleotide triphosphate hydrolases"/>
    <property type="match status" value="1"/>
</dbReference>
<accession>A0A9C7PST4</accession>
<comment type="subunit">
    <text evidence="5">Binds to RNA polymerase II (RNAPII).</text>
</comment>
<comment type="caution">
    <text evidence="6">The sequence shown here is derived from an EMBL/GenBank/DDBJ whole genome shotgun (WGS) entry which is preliminary data.</text>
</comment>
<dbReference type="GO" id="GO:0005525">
    <property type="term" value="F:GTP binding"/>
    <property type="evidence" value="ECO:0007669"/>
    <property type="project" value="UniProtKB-KW"/>
</dbReference>
<reference evidence="6" key="1">
    <citation type="journal article" date="2022" name="Proc. Natl. Acad. Sci. U.S.A.">
        <title>Life cycle and functional genomics of the unicellular red alga Galdieria for elucidating algal and plant evolution and industrial use.</title>
        <authorList>
            <person name="Hirooka S."/>
            <person name="Itabashi T."/>
            <person name="Ichinose T.M."/>
            <person name="Onuma R."/>
            <person name="Fujiwara T."/>
            <person name="Yamashita S."/>
            <person name="Jong L.W."/>
            <person name="Tomita R."/>
            <person name="Iwane A.H."/>
            <person name="Miyagishima S.Y."/>
        </authorList>
    </citation>
    <scope>NUCLEOTIDE SEQUENCE</scope>
    <source>
        <strain evidence="6">NBRC 102759</strain>
    </source>
</reference>
<evidence type="ECO:0000256" key="1">
    <source>
        <dbReference type="ARBA" id="ARBA00005290"/>
    </source>
</evidence>
<evidence type="ECO:0000256" key="5">
    <source>
        <dbReference type="RuleBase" id="RU365059"/>
    </source>
</evidence>
<evidence type="ECO:0000313" key="7">
    <source>
        <dbReference type="Proteomes" id="UP001061958"/>
    </source>
</evidence>
<evidence type="ECO:0000256" key="4">
    <source>
        <dbReference type="ARBA" id="ARBA00023134"/>
    </source>
</evidence>
<dbReference type="InterPro" id="IPR004130">
    <property type="entry name" value="Gpn"/>
</dbReference>
<organism evidence="6 7">
    <name type="scientific">Galdieria partita</name>
    <dbReference type="NCBI Taxonomy" id="83374"/>
    <lineage>
        <taxon>Eukaryota</taxon>
        <taxon>Rhodophyta</taxon>
        <taxon>Bangiophyceae</taxon>
        <taxon>Galdieriales</taxon>
        <taxon>Galdieriaceae</taxon>
        <taxon>Galdieria</taxon>
    </lineage>
</organism>
<comment type="function">
    <text evidence="5">Small GTPase required for proper localization of RNA polymerase II and III (RNAPII and RNAPIII). May act at an RNAP assembly step prior to nuclear import.</text>
</comment>
<dbReference type="Pfam" id="PF03029">
    <property type="entry name" value="ATP_bind_1"/>
    <property type="match status" value="1"/>
</dbReference>
<keyword evidence="2 5" id="KW-0547">Nucleotide-binding</keyword>
<keyword evidence="3 5" id="KW-0378">Hydrolase</keyword>
<dbReference type="PANTHER" id="PTHR21231:SF3">
    <property type="entry name" value="GPN-LOOP GTPASE 2"/>
    <property type="match status" value="1"/>
</dbReference>